<evidence type="ECO:0000259" key="3">
    <source>
        <dbReference type="Pfam" id="PF21788"/>
    </source>
</evidence>
<proteinExistence type="evidence at transcript level"/>
<dbReference type="Pfam" id="PF21789">
    <property type="entry name" value="TNP-like_RNaseH_C"/>
    <property type="match status" value="1"/>
</dbReference>
<dbReference type="InterPro" id="IPR048367">
    <property type="entry name" value="TNP-like_RNaseH_C"/>
</dbReference>
<feature type="domain" description="Transposable element P transposase-like RNase H C-terminal" evidence="4">
    <location>
        <begin position="491"/>
        <end position="518"/>
    </location>
</feature>
<dbReference type="Pfam" id="PF21787">
    <property type="entry name" value="TNP-like_RNaseH_N"/>
    <property type="match status" value="1"/>
</dbReference>
<evidence type="ECO:0000313" key="5">
    <source>
        <dbReference type="EMBL" id="JAU01084.1"/>
    </source>
</evidence>
<name>A0A1E1XPC7_AMBSC</name>
<keyword evidence="1" id="KW-0175">Coiled coil</keyword>
<reference evidence="5" key="1">
    <citation type="submission" date="2016-09" db="EMBL/GenBank/DDBJ databases">
        <authorList>
            <person name="Capua I."/>
            <person name="De Benedictis P."/>
            <person name="Joannis T."/>
            <person name="Lombin L.H."/>
            <person name="Cattoli G."/>
        </authorList>
    </citation>
    <scope>NUCLEOTIDE SEQUENCE</scope>
</reference>
<feature type="domain" description="Transposable element P transposase-like RNase H" evidence="2">
    <location>
        <begin position="145"/>
        <end position="278"/>
    </location>
</feature>
<evidence type="ECO:0000256" key="1">
    <source>
        <dbReference type="SAM" id="Coils"/>
    </source>
</evidence>
<evidence type="ECO:0008006" key="6">
    <source>
        <dbReference type="Google" id="ProtNLM"/>
    </source>
</evidence>
<feature type="coiled-coil region" evidence="1">
    <location>
        <begin position="36"/>
        <end position="70"/>
    </location>
</feature>
<dbReference type="PANTHER" id="PTHR47577">
    <property type="entry name" value="THAP DOMAIN-CONTAINING PROTEIN 6"/>
    <property type="match status" value="1"/>
</dbReference>
<protein>
    <recommendedName>
        <fullName evidence="6">p-32 hm</fullName>
    </recommendedName>
</protein>
<reference evidence="5" key="2">
    <citation type="journal article" date="2017" name="Front. Cell. Infect. Microbiol.">
        <title>Analysis of the Salivary Gland Transcriptome of Unfed and Partially Fed Amblyomma sculptum Ticks and Descriptive Proteome of the Saliva.</title>
        <authorList>
            <person name="Esteves E."/>
            <person name="Maruyama S.R."/>
            <person name="Kawahara R."/>
            <person name="Fujita A."/>
            <person name="Martins L.A."/>
            <person name="Righi A.A."/>
            <person name="Costa F.B."/>
            <person name="Palmisano G."/>
            <person name="Labruna M.B."/>
            <person name="Sa-Nunes A."/>
            <person name="Ribeiro J.M.C."/>
            <person name="Fogaca A.C."/>
        </authorList>
    </citation>
    <scope>NUCLEOTIDE SEQUENCE</scope>
</reference>
<sequence length="719" mass="81701">CKHLRKALLNQRSKKRRSQNSAPRLSRKIKLQTQTVRRLKAKLSVYTQTIKDLERQSVELEESVLEDRLKALPPKQRLAVLQCFQAARRKSLRGMKYNPDWLLECIIMRMKSPRLYEHVRREGILTLPNRTCLKTYMRKYKSGFGFNSLVLAGIGKKTKTMDEFRCHGGLIIDEMKLSECFSVVGEGKIEGLVDLGKFTPESEKHVPCDHGVVVMFQPLSGSWHQILGVFASRGNVKAALLSKIVLEAVILAEKAGLKVDFVTADGASWNRSMWRIFGISGSSSCVKSSVAHPVDKERRLFFISDFPHLIKCVRNGFLKCFYKTPDGAAYIEHIRVAHEEDKCAVTLKVMPKISACHVKPNNFEKMRVNLAFQLFSSEVVRGLFFYKNEIQRNWGDPAAIEAFVSTMAKLIEAMTARIPSEALRLGSIQEKNIKDFIEYLNKWERSLAPSRVGFLSASTAEGLRVTLHATLDLLKYVHDKLGYKYLLTSRLCQDSLEKLFGVIRQFSGCNDHPNATQFLITVNCLSFYNLVKAPSSGNCEGGTLQFLLGEKEAGGEVDALLDRGQIEDASQRLQKSELLSDHVYNEKTSDSRLVFYIAGYVARKTILKTHCKDCFDQLLVNPENANKELSTFTKFCDKGGLLYPSQELFSFVEALELTFSMWFSNNQLHYDSLDQLTCCLRKNNVLIGCELHGLSITNHITKFFLLTRLHFYMKSLNKE</sequence>
<dbReference type="InterPro" id="IPR048366">
    <property type="entry name" value="TNP-like_GBD"/>
</dbReference>
<dbReference type="EMBL" id="GFAA01002351">
    <property type="protein sequence ID" value="JAU01084.1"/>
    <property type="molecule type" value="mRNA"/>
</dbReference>
<dbReference type="InterPro" id="IPR048365">
    <property type="entry name" value="TNP-like_RNaseH_N"/>
</dbReference>
<dbReference type="AlphaFoldDB" id="A0A1E1XPC7"/>
<dbReference type="PANTHER" id="PTHR47577:SF2">
    <property type="entry name" value="THAP DOMAIN CONTAINING 9"/>
    <property type="match status" value="1"/>
</dbReference>
<feature type="non-terminal residue" evidence="5">
    <location>
        <position position="1"/>
    </location>
</feature>
<evidence type="ECO:0000259" key="4">
    <source>
        <dbReference type="Pfam" id="PF21789"/>
    </source>
</evidence>
<evidence type="ECO:0000259" key="2">
    <source>
        <dbReference type="Pfam" id="PF21787"/>
    </source>
</evidence>
<feature type="non-terminal residue" evidence="5">
    <location>
        <position position="719"/>
    </location>
</feature>
<feature type="domain" description="Transposable element P transposase-like GTP-binding insertion" evidence="3">
    <location>
        <begin position="308"/>
        <end position="419"/>
    </location>
</feature>
<accession>A0A1E1XPC7</accession>
<organism evidence="5">
    <name type="scientific">Amblyomma sculptum</name>
    <name type="common">Tick</name>
    <dbReference type="NCBI Taxonomy" id="1581419"/>
    <lineage>
        <taxon>Eukaryota</taxon>
        <taxon>Metazoa</taxon>
        <taxon>Ecdysozoa</taxon>
        <taxon>Arthropoda</taxon>
        <taxon>Chelicerata</taxon>
        <taxon>Arachnida</taxon>
        <taxon>Acari</taxon>
        <taxon>Parasitiformes</taxon>
        <taxon>Ixodida</taxon>
        <taxon>Ixodoidea</taxon>
        <taxon>Ixodidae</taxon>
        <taxon>Amblyomminae</taxon>
        <taxon>Amblyomma</taxon>
    </lineage>
</organism>
<dbReference type="Pfam" id="PF21788">
    <property type="entry name" value="TNP-like_GBD"/>
    <property type="match status" value="1"/>
</dbReference>